<dbReference type="InterPro" id="IPR001810">
    <property type="entry name" value="F-box_dom"/>
</dbReference>
<dbReference type="SMART" id="SM00671">
    <property type="entry name" value="SEL1"/>
    <property type="match status" value="6"/>
</dbReference>
<dbReference type="PANTHER" id="PTHR45088:SF1">
    <property type="entry name" value="OS04G0476000 PROTEIN"/>
    <property type="match status" value="1"/>
</dbReference>
<accession>A0AAV7EC91</accession>
<dbReference type="Pfam" id="PF00646">
    <property type="entry name" value="F-box"/>
    <property type="match status" value="1"/>
</dbReference>
<reference evidence="3 4" key="1">
    <citation type="submission" date="2021-07" db="EMBL/GenBank/DDBJ databases">
        <title>The Aristolochia fimbriata genome: insights into angiosperm evolution, floral development and chemical biosynthesis.</title>
        <authorList>
            <person name="Jiao Y."/>
        </authorList>
    </citation>
    <scope>NUCLEOTIDE SEQUENCE [LARGE SCALE GENOMIC DNA]</scope>
    <source>
        <strain evidence="3">IBCAS-2021</strain>
        <tissue evidence="3">Leaf</tissue>
    </source>
</reference>
<feature type="compositionally biased region" description="Polar residues" evidence="1">
    <location>
        <begin position="1"/>
        <end position="12"/>
    </location>
</feature>
<dbReference type="PANTHER" id="PTHR45088">
    <property type="entry name" value="OSJNBA0022H21.17 PROTEIN"/>
    <property type="match status" value="1"/>
</dbReference>
<name>A0AAV7EC91_ARIFI</name>
<feature type="region of interest" description="Disordered" evidence="1">
    <location>
        <begin position="1"/>
        <end position="42"/>
    </location>
</feature>
<dbReference type="EMBL" id="JAINDJ010000005">
    <property type="protein sequence ID" value="KAG9446475.1"/>
    <property type="molecule type" value="Genomic_DNA"/>
</dbReference>
<dbReference type="Gene3D" id="1.25.40.10">
    <property type="entry name" value="Tetratricopeptide repeat domain"/>
    <property type="match status" value="2"/>
</dbReference>
<dbReference type="Pfam" id="PF08238">
    <property type="entry name" value="Sel1"/>
    <property type="match status" value="6"/>
</dbReference>
<dbReference type="InterPro" id="IPR011990">
    <property type="entry name" value="TPR-like_helical_dom_sf"/>
</dbReference>
<evidence type="ECO:0000313" key="3">
    <source>
        <dbReference type="EMBL" id="KAG9446475.1"/>
    </source>
</evidence>
<dbReference type="SUPFAM" id="SSF81901">
    <property type="entry name" value="HCP-like"/>
    <property type="match status" value="1"/>
</dbReference>
<sequence length="326" mass="36076">MDSRTTWPGSSDASRHPVPRPSMPLKRRRNPPPPNSAPSSAHDFSALPTDILLKIAASFTVPNLWAASMVCRPWREALRPLREAMVLLQWGKRFKHGRGGVRPNLDKALDSFLKGAARGSTAAMVDAGLLYWETGNRYKGMELYLKAADLGDPAGQCNLGISYLQTEPPKLEEAVKWFYRAAAAGHVRAMYNLALCLHQGRGIKCSIPEAAKWYLRAAEGGNERAMYNTSLCYSAGEGLTRSDRQAKKWMKRAADCGHTKAQYEYGLRLFSSGEMTKALVYLELASRAGETAADHIKNVVVQMLSPISRDRAIVLADNWRASRPSQ</sequence>
<proteinExistence type="predicted"/>
<evidence type="ECO:0000259" key="2">
    <source>
        <dbReference type="PROSITE" id="PS50181"/>
    </source>
</evidence>
<comment type="caution">
    <text evidence="3">The sequence shown here is derived from an EMBL/GenBank/DDBJ whole genome shotgun (WGS) entry which is preliminary data.</text>
</comment>
<dbReference type="Proteomes" id="UP000825729">
    <property type="component" value="Unassembled WGS sequence"/>
</dbReference>
<keyword evidence="4" id="KW-1185">Reference proteome</keyword>
<organism evidence="3 4">
    <name type="scientific">Aristolochia fimbriata</name>
    <name type="common">White veined hardy Dutchman's pipe vine</name>
    <dbReference type="NCBI Taxonomy" id="158543"/>
    <lineage>
        <taxon>Eukaryota</taxon>
        <taxon>Viridiplantae</taxon>
        <taxon>Streptophyta</taxon>
        <taxon>Embryophyta</taxon>
        <taxon>Tracheophyta</taxon>
        <taxon>Spermatophyta</taxon>
        <taxon>Magnoliopsida</taxon>
        <taxon>Magnoliidae</taxon>
        <taxon>Piperales</taxon>
        <taxon>Aristolochiaceae</taxon>
        <taxon>Aristolochia</taxon>
    </lineage>
</organism>
<evidence type="ECO:0000256" key="1">
    <source>
        <dbReference type="SAM" id="MobiDB-lite"/>
    </source>
</evidence>
<dbReference type="InterPro" id="IPR053301">
    <property type="entry name" value="F-box_motif"/>
</dbReference>
<evidence type="ECO:0000313" key="4">
    <source>
        <dbReference type="Proteomes" id="UP000825729"/>
    </source>
</evidence>
<dbReference type="AlphaFoldDB" id="A0AAV7EC91"/>
<protein>
    <recommendedName>
        <fullName evidence="2">F-box domain-containing protein</fullName>
    </recommendedName>
</protein>
<gene>
    <name evidence="3" type="ORF">H6P81_012603</name>
</gene>
<feature type="domain" description="F-box" evidence="2">
    <location>
        <begin position="41"/>
        <end position="88"/>
    </location>
</feature>
<dbReference type="InterPro" id="IPR006597">
    <property type="entry name" value="Sel1-like"/>
</dbReference>
<dbReference type="PROSITE" id="PS50181">
    <property type="entry name" value="FBOX"/>
    <property type="match status" value="1"/>
</dbReference>
<dbReference type="Gene3D" id="1.20.1280.50">
    <property type="match status" value="1"/>
</dbReference>
<dbReference type="SUPFAM" id="SSF81383">
    <property type="entry name" value="F-box domain"/>
    <property type="match status" value="1"/>
</dbReference>
<dbReference type="InterPro" id="IPR036047">
    <property type="entry name" value="F-box-like_dom_sf"/>
</dbReference>